<evidence type="ECO:0000259" key="2">
    <source>
        <dbReference type="Pfam" id="PF05225"/>
    </source>
</evidence>
<dbReference type="SUPFAM" id="SSF46689">
    <property type="entry name" value="Homeodomain-like"/>
    <property type="match status" value="1"/>
</dbReference>
<dbReference type="Gene3D" id="1.10.10.60">
    <property type="entry name" value="Homeodomain-like"/>
    <property type="match status" value="1"/>
</dbReference>
<evidence type="ECO:0000313" key="4">
    <source>
        <dbReference type="Proteomes" id="UP001148838"/>
    </source>
</evidence>
<proteinExistence type="predicted"/>
<dbReference type="InterPro" id="IPR007889">
    <property type="entry name" value="HTH_Psq"/>
</dbReference>
<accession>A0ABQ8SY77</accession>
<evidence type="ECO:0000313" key="3">
    <source>
        <dbReference type="EMBL" id="KAJ4438650.1"/>
    </source>
</evidence>
<evidence type="ECO:0000256" key="1">
    <source>
        <dbReference type="ARBA" id="ARBA00004123"/>
    </source>
</evidence>
<comment type="subcellular location">
    <subcellularLocation>
        <location evidence="1">Nucleus</location>
    </subcellularLocation>
</comment>
<reference evidence="3 4" key="1">
    <citation type="journal article" date="2022" name="Allergy">
        <title>Genome assembly and annotation of Periplaneta americana reveal a comprehensive cockroach allergen profile.</title>
        <authorList>
            <person name="Wang L."/>
            <person name="Xiong Q."/>
            <person name="Saelim N."/>
            <person name="Wang L."/>
            <person name="Nong W."/>
            <person name="Wan A.T."/>
            <person name="Shi M."/>
            <person name="Liu X."/>
            <person name="Cao Q."/>
            <person name="Hui J.H.L."/>
            <person name="Sookrung N."/>
            <person name="Leung T.F."/>
            <person name="Tungtrongchitr A."/>
            <person name="Tsui S.K.W."/>
        </authorList>
    </citation>
    <scope>NUCLEOTIDE SEQUENCE [LARGE SCALE GENOMIC DNA]</scope>
    <source>
        <strain evidence="3">PWHHKU_190912</strain>
    </source>
</reference>
<dbReference type="EMBL" id="JAJSOF020000019">
    <property type="protein sequence ID" value="KAJ4438650.1"/>
    <property type="molecule type" value="Genomic_DNA"/>
</dbReference>
<keyword evidence="4" id="KW-1185">Reference proteome</keyword>
<gene>
    <name evidence="3" type="ORF">ANN_14597</name>
</gene>
<dbReference type="Pfam" id="PF05225">
    <property type="entry name" value="HTH_psq"/>
    <property type="match status" value="1"/>
</dbReference>
<dbReference type="Proteomes" id="UP001148838">
    <property type="component" value="Unassembled WGS sequence"/>
</dbReference>
<dbReference type="InterPro" id="IPR009057">
    <property type="entry name" value="Homeodomain-like_sf"/>
</dbReference>
<comment type="caution">
    <text evidence="3">The sequence shown here is derived from an EMBL/GenBank/DDBJ whole genome shotgun (WGS) entry which is preliminary data.</text>
</comment>
<organism evidence="3 4">
    <name type="scientific">Periplaneta americana</name>
    <name type="common">American cockroach</name>
    <name type="synonym">Blatta americana</name>
    <dbReference type="NCBI Taxonomy" id="6978"/>
    <lineage>
        <taxon>Eukaryota</taxon>
        <taxon>Metazoa</taxon>
        <taxon>Ecdysozoa</taxon>
        <taxon>Arthropoda</taxon>
        <taxon>Hexapoda</taxon>
        <taxon>Insecta</taxon>
        <taxon>Pterygota</taxon>
        <taxon>Neoptera</taxon>
        <taxon>Polyneoptera</taxon>
        <taxon>Dictyoptera</taxon>
        <taxon>Blattodea</taxon>
        <taxon>Blattoidea</taxon>
        <taxon>Blattidae</taxon>
        <taxon>Blattinae</taxon>
        <taxon>Periplaneta</taxon>
    </lineage>
</organism>
<sequence>MPKDRPHQRQFADVMLEHVDNGDRYLFMAAFSDETIFHVYGKVNRQLQGLGYQKPACHHQWRSVNRVKMASDNEASCVCDPNFAVICSFLEKFAKSCGITYPNFLELQEMLENSQEVPRNKTGVKRKQMNLGSLKEAIHAVLDGQSIRDAAAEFSISKSTLWHYYKAHQRSRSETMSVELGKNDAKLVFEKEQEEELSNYLKTTARLHYGLTKKDCRILAFQYAEVNKVNFPEQWKVENAARMSWLMGFLKRFPALSLDIGFLGTKIAVLGA</sequence>
<name>A0ABQ8SY77_PERAM</name>
<protein>
    <recommendedName>
        <fullName evidence="2">HTH psq-type domain-containing protein</fullName>
    </recommendedName>
</protein>
<feature type="domain" description="HTH psq-type" evidence="2">
    <location>
        <begin position="133"/>
        <end position="168"/>
    </location>
</feature>